<gene>
    <name evidence="1" type="primary">Bm1167</name>
    <name evidence="1" type="ORF">BM_Bm1167</name>
</gene>
<name>A0A1I9G088_BRUMA</name>
<protein>
    <submittedName>
        <fullName evidence="1">Bm1167</fullName>
    </submittedName>
</protein>
<reference evidence="1" key="2">
    <citation type="submission" date="2012-12" db="EMBL/GenBank/DDBJ databases">
        <authorList>
            <consortium name="WormBase Consortium"/>
            <person name="Ghedin E."/>
            <person name="Paulini M."/>
        </authorList>
    </citation>
    <scope>NUCLEOTIDE SEQUENCE</scope>
    <source>
        <strain evidence="1">FR3</strain>
    </source>
</reference>
<sequence>MVSINGMAMKFIWNRLSKLAIIHIIISLNYIKNCDSNENLCQTGMQQSPIIIDANTMERKNDSKRIFTFIGFNHHKIIRFYTLNFGPTELSITSFDRGPWLEYNEKTFALYKIRFIFKYGIKGGLHRLINFGAMEKPVGENYRPKGFNFCWI</sequence>
<proteinExistence type="predicted"/>
<dbReference type="EMBL" id="LN856663">
    <property type="protein sequence ID" value="CDP92018.1"/>
    <property type="molecule type" value="Genomic_DNA"/>
</dbReference>
<dbReference type="AlphaFoldDB" id="A0A1I9G088"/>
<reference evidence="1" key="1">
    <citation type="journal article" date="2007" name="Science">
        <title>Draft genome of the filarial nematode parasite Brugia malayi.</title>
        <authorList>
            <person name="Ghedin E."/>
            <person name="Wang S."/>
            <person name="Spiro D."/>
            <person name="Caler E."/>
            <person name="Zhao Q."/>
            <person name="Crabtree J."/>
            <person name="Allen J.E."/>
            <person name="Delcher A.L."/>
            <person name="Guiliano D.B."/>
            <person name="Miranda-Saavedra D."/>
            <person name="Angiuoli S.V."/>
            <person name="Creasy T."/>
            <person name="Amedeo P."/>
            <person name="Haas B."/>
            <person name="El-Sayed N.M."/>
            <person name="Wortman J.R."/>
            <person name="Feldblyum T."/>
            <person name="Tallon L."/>
            <person name="Schatz M."/>
            <person name="Shumway M."/>
            <person name="Koo H."/>
            <person name="Salzberg S.L."/>
            <person name="Schobel S."/>
            <person name="Pertea M."/>
            <person name="Pop M."/>
            <person name="White O."/>
            <person name="Barton G.J."/>
            <person name="Carlow C.K."/>
            <person name="Crawford M.J."/>
            <person name="Daub J."/>
            <person name="Dimmic M.W."/>
            <person name="Estes C.F."/>
            <person name="Foster J.M."/>
            <person name="Ganatra M."/>
            <person name="Gregory W.F."/>
            <person name="Johnson N.M."/>
            <person name="Jin J."/>
            <person name="Komuniecki R."/>
            <person name="Korf I."/>
            <person name="Kumar S."/>
            <person name="Laney S."/>
            <person name="Li B.W."/>
            <person name="Li W."/>
            <person name="Lindblom T.H."/>
            <person name="Lustigman S."/>
            <person name="Ma D."/>
            <person name="Maina C.V."/>
            <person name="Martin D.M."/>
            <person name="McCarter J.P."/>
            <person name="McReynolds L."/>
            <person name="Mitreva M."/>
            <person name="Nutman T.B."/>
            <person name="Parkinson J."/>
            <person name="Peregrin-Alvarez J.M."/>
            <person name="Poole C."/>
            <person name="Ren Q."/>
            <person name="Saunders L."/>
            <person name="Sluder A.E."/>
            <person name="Smith K."/>
            <person name="Stanke M."/>
            <person name="Unnasch T.R."/>
            <person name="Ware J."/>
            <person name="Wei A.D."/>
            <person name="Weil G."/>
            <person name="Williams D.J."/>
            <person name="Zhang Y."/>
            <person name="Williams S.A."/>
            <person name="Fraser-Liggett C."/>
            <person name="Slatko B."/>
            <person name="Blaxter M.L."/>
            <person name="Scott A.L."/>
        </authorList>
    </citation>
    <scope>NUCLEOTIDE SEQUENCE</scope>
    <source>
        <strain evidence="1">FR3</strain>
    </source>
</reference>
<organism evidence="1">
    <name type="scientific">Brugia malayi</name>
    <name type="common">Filarial nematode worm</name>
    <dbReference type="NCBI Taxonomy" id="6279"/>
    <lineage>
        <taxon>Eukaryota</taxon>
        <taxon>Metazoa</taxon>
        <taxon>Ecdysozoa</taxon>
        <taxon>Nematoda</taxon>
        <taxon>Chromadorea</taxon>
        <taxon>Rhabditida</taxon>
        <taxon>Spirurina</taxon>
        <taxon>Spiruromorpha</taxon>
        <taxon>Filarioidea</taxon>
        <taxon>Onchocercidae</taxon>
        <taxon>Brugia</taxon>
    </lineage>
</organism>
<evidence type="ECO:0000313" key="1">
    <source>
        <dbReference type="EMBL" id="CDP92018.1"/>
    </source>
</evidence>
<accession>A0A1I9G088</accession>